<evidence type="ECO:0000313" key="3">
    <source>
        <dbReference type="EMBL" id="NYI44575.1"/>
    </source>
</evidence>
<keyword evidence="2" id="KW-0732">Signal</keyword>
<protein>
    <submittedName>
        <fullName evidence="3">Uncharacterized protein</fullName>
    </submittedName>
</protein>
<gene>
    <name evidence="3" type="ORF">BJ993_001655</name>
</gene>
<accession>A0A7Y9ZII9</accession>
<evidence type="ECO:0000256" key="1">
    <source>
        <dbReference type="SAM" id="MobiDB-lite"/>
    </source>
</evidence>
<comment type="caution">
    <text evidence="3">The sequence shown here is derived from an EMBL/GenBank/DDBJ whole genome shotgun (WGS) entry which is preliminary data.</text>
</comment>
<sequence>MNRTAVVSLAAAAVLGTTGGITLAVSTVGSGDEDPPAGRSSEPGSTPTDDGPSAKGSTDLVPLYYADGAIHDGARNAAVPAQVASGTISSLAEVDGGWLVVNVDSDTSGDPIFTGTFVPESGEAWRIGEWRGHPDISAERDRVVFGNGVSWRVATFADRTTEPLDVIDGPGEEPPFIDVVNSLPGVAIGAGGLVTGWTAGDSTRLVETEQDGWTHQDWGPRGVDVPLTSPDGSQAVAAYRNADYAPETPVGDCLTGGASDDAGSWWKECEVGPASLEPWSPSGKRLLLTGTTGDGPGPSWVRVVDPATGEKESEFDPTGLLAGATWADDTTVFTLTLDDRTLAATIKRCDTRAARCEDVKRVPDTAVLGTRG</sequence>
<evidence type="ECO:0000256" key="2">
    <source>
        <dbReference type="SAM" id="SignalP"/>
    </source>
</evidence>
<evidence type="ECO:0000313" key="4">
    <source>
        <dbReference type="Proteomes" id="UP000562045"/>
    </source>
</evidence>
<reference evidence="3 4" key="1">
    <citation type="submission" date="2020-07" db="EMBL/GenBank/DDBJ databases">
        <title>Sequencing the genomes of 1000 actinobacteria strains.</title>
        <authorList>
            <person name="Klenk H.-P."/>
        </authorList>
    </citation>
    <scope>NUCLEOTIDE SEQUENCE [LARGE SCALE GENOMIC DNA]</scope>
    <source>
        <strain evidence="3 4">DSM 15131</strain>
    </source>
</reference>
<dbReference type="SUPFAM" id="SSF82171">
    <property type="entry name" value="DPP6 N-terminal domain-like"/>
    <property type="match status" value="1"/>
</dbReference>
<organism evidence="3 4">
    <name type="scientific">Nocardioides aromaticivorans</name>
    <dbReference type="NCBI Taxonomy" id="200618"/>
    <lineage>
        <taxon>Bacteria</taxon>
        <taxon>Bacillati</taxon>
        <taxon>Actinomycetota</taxon>
        <taxon>Actinomycetes</taxon>
        <taxon>Propionibacteriales</taxon>
        <taxon>Nocardioidaceae</taxon>
        <taxon>Nocardioides</taxon>
    </lineage>
</organism>
<dbReference type="Proteomes" id="UP000562045">
    <property type="component" value="Unassembled WGS sequence"/>
</dbReference>
<feature type="region of interest" description="Disordered" evidence="1">
    <location>
        <begin position="26"/>
        <end position="58"/>
    </location>
</feature>
<dbReference type="EMBL" id="JACBZM010000001">
    <property type="protein sequence ID" value="NYI44575.1"/>
    <property type="molecule type" value="Genomic_DNA"/>
</dbReference>
<name>A0A7Y9ZII9_9ACTN</name>
<proteinExistence type="predicted"/>
<dbReference type="RefSeq" id="WP_179648389.1">
    <property type="nucleotide sequence ID" value="NZ_JACBZM010000001.1"/>
</dbReference>
<feature type="chain" id="PRO_5031487282" evidence="2">
    <location>
        <begin position="25"/>
        <end position="372"/>
    </location>
</feature>
<feature type="signal peptide" evidence="2">
    <location>
        <begin position="1"/>
        <end position="24"/>
    </location>
</feature>
<dbReference type="AlphaFoldDB" id="A0A7Y9ZII9"/>